<name>A0A382SPT3_9ZZZZ</name>
<dbReference type="EMBL" id="UINC01130632">
    <property type="protein sequence ID" value="SVD11813.1"/>
    <property type="molecule type" value="Genomic_DNA"/>
</dbReference>
<feature type="non-terminal residue" evidence="1">
    <location>
        <position position="147"/>
    </location>
</feature>
<sequence>MALPTPRLSHVELPDCTTEGSETVFSQGNENKAVASRHHRTWIPALLGASLVCGGVAPLEAQEDESPAVTLGAGMQTSFLHHQPAEGDSVDNFRLNSLRFYVNGQATDNINFMINTDINYGGTLFVCPEAGSCEAGYGNQGNRVQIL</sequence>
<dbReference type="AlphaFoldDB" id="A0A382SPT3"/>
<organism evidence="1">
    <name type="scientific">marine metagenome</name>
    <dbReference type="NCBI Taxonomy" id="408172"/>
    <lineage>
        <taxon>unclassified sequences</taxon>
        <taxon>metagenomes</taxon>
        <taxon>ecological metagenomes</taxon>
    </lineage>
</organism>
<reference evidence="1" key="1">
    <citation type="submission" date="2018-05" db="EMBL/GenBank/DDBJ databases">
        <authorList>
            <person name="Lanie J.A."/>
            <person name="Ng W.-L."/>
            <person name="Kazmierczak K.M."/>
            <person name="Andrzejewski T.M."/>
            <person name="Davidsen T.M."/>
            <person name="Wayne K.J."/>
            <person name="Tettelin H."/>
            <person name="Glass J.I."/>
            <person name="Rusch D."/>
            <person name="Podicherti R."/>
            <person name="Tsui H.-C.T."/>
            <person name="Winkler M.E."/>
        </authorList>
    </citation>
    <scope>NUCLEOTIDE SEQUENCE</scope>
</reference>
<proteinExistence type="predicted"/>
<accession>A0A382SPT3</accession>
<protein>
    <submittedName>
        <fullName evidence="1">Uncharacterized protein</fullName>
    </submittedName>
</protein>
<gene>
    <name evidence="1" type="ORF">METZ01_LOCUS364667</name>
</gene>
<evidence type="ECO:0000313" key="1">
    <source>
        <dbReference type="EMBL" id="SVD11813.1"/>
    </source>
</evidence>